<feature type="compositionally biased region" description="Polar residues" evidence="1">
    <location>
        <begin position="107"/>
        <end position="116"/>
    </location>
</feature>
<name>A0A9Q0XKE1_9SAUR</name>
<feature type="compositionally biased region" description="Polar residues" evidence="1">
    <location>
        <begin position="14"/>
        <end position="24"/>
    </location>
</feature>
<evidence type="ECO:0000313" key="3">
    <source>
        <dbReference type="Proteomes" id="UP001142489"/>
    </source>
</evidence>
<keyword evidence="3" id="KW-1185">Reference proteome</keyword>
<evidence type="ECO:0000313" key="2">
    <source>
        <dbReference type="EMBL" id="KAJ7315852.1"/>
    </source>
</evidence>
<organism evidence="2 3">
    <name type="scientific">Phrynocephalus forsythii</name>
    <dbReference type="NCBI Taxonomy" id="171643"/>
    <lineage>
        <taxon>Eukaryota</taxon>
        <taxon>Metazoa</taxon>
        <taxon>Chordata</taxon>
        <taxon>Craniata</taxon>
        <taxon>Vertebrata</taxon>
        <taxon>Euteleostomi</taxon>
        <taxon>Lepidosauria</taxon>
        <taxon>Squamata</taxon>
        <taxon>Bifurcata</taxon>
        <taxon>Unidentata</taxon>
        <taxon>Episquamata</taxon>
        <taxon>Toxicofera</taxon>
        <taxon>Iguania</taxon>
        <taxon>Acrodonta</taxon>
        <taxon>Agamidae</taxon>
        <taxon>Agaminae</taxon>
        <taxon>Phrynocephalus</taxon>
    </lineage>
</organism>
<proteinExistence type="predicted"/>
<evidence type="ECO:0000256" key="1">
    <source>
        <dbReference type="SAM" id="MobiDB-lite"/>
    </source>
</evidence>
<feature type="region of interest" description="Disordered" evidence="1">
    <location>
        <begin position="64"/>
        <end position="270"/>
    </location>
</feature>
<protein>
    <submittedName>
        <fullName evidence="2">Uncharacterized protein</fullName>
    </submittedName>
</protein>
<feature type="compositionally biased region" description="Basic and acidic residues" evidence="1">
    <location>
        <begin position="139"/>
        <end position="150"/>
    </location>
</feature>
<accession>A0A9Q0XKE1</accession>
<dbReference type="Proteomes" id="UP001142489">
    <property type="component" value="Unassembled WGS sequence"/>
</dbReference>
<reference evidence="2" key="1">
    <citation type="journal article" date="2023" name="DNA Res.">
        <title>Chromosome-level genome assembly of Phrynocephalus forsythii using third-generation DNA sequencing and Hi-C analysis.</title>
        <authorList>
            <person name="Qi Y."/>
            <person name="Zhao W."/>
            <person name="Zhao Y."/>
            <person name="Niu C."/>
            <person name="Cao S."/>
            <person name="Zhang Y."/>
        </authorList>
    </citation>
    <scope>NUCLEOTIDE SEQUENCE</scope>
    <source>
        <tissue evidence="2">Muscle</tissue>
    </source>
</reference>
<dbReference type="EMBL" id="JAPFRF010000011">
    <property type="protein sequence ID" value="KAJ7315852.1"/>
    <property type="molecule type" value="Genomic_DNA"/>
</dbReference>
<feature type="compositionally biased region" description="Polar residues" evidence="1">
    <location>
        <begin position="225"/>
        <end position="244"/>
    </location>
</feature>
<dbReference type="OrthoDB" id="3176171at2759"/>
<feature type="compositionally biased region" description="Low complexity" evidence="1">
    <location>
        <begin position="75"/>
        <end position="91"/>
    </location>
</feature>
<comment type="caution">
    <text evidence="2">The sequence shown here is derived from an EMBL/GenBank/DDBJ whole genome shotgun (WGS) entry which is preliminary data.</text>
</comment>
<gene>
    <name evidence="2" type="ORF">JRQ81_002014</name>
</gene>
<feature type="compositionally biased region" description="Basic and acidic residues" evidence="1">
    <location>
        <begin position="178"/>
        <end position="188"/>
    </location>
</feature>
<feature type="region of interest" description="Disordered" evidence="1">
    <location>
        <begin position="1"/>
        <end position="40"/>
    </location>
</feature>
<sequence length="270" mass="29008">MIGQEYAPRDSLVSLGSQRNSSPDSSDHCSDGVLTHGAQRKEIVSGTKSIAVKAARRRSRVLESDRLNLLQPTKEPSSLSLHSLSGSEGPLCQETPALGLPHAASEDNLSTSTGETASRKNAPRRSPGPWLRASKKGGKKPEKREESLEAKRRKRRSRSFEVTGRRLPCPKNNAGHHHPLESSSEHKIMGTGVAPHPRGIGKAAGQLSRVRLPAAQPPSGPSEVSCLSVTSNQAGNPQKASHPNQRPPRLNYIAVNGSNPHGKEGRSRRC</sequence>
<dbReference type="AlphaFoldDB" id="A0A9Q0XKE1"/>
<feature type="compositionally biased region" description="Basic and acidic residues" evidence="1">
    <location>
        <begin position="261"/>
        <end position="270"/>
    </location>
</feature>